<evidence type="ECO:0000259" key="4">
    <source>
        <dbReference type="Pfam" id="PF00931"/>
    </source>
</evidence>
<dbReference type="FunCoup" id="A0A7J7CXL1">
    <property type="interactions" value="330"/>
</dbReference>
<dbReference type="InterPro" id="IPR038005">
    <property type="entry name" value="RX-like_CC"/>
</dbReference>
<dbReference type="InterPro" id="IPR044974">
    <property type="entry name" value="Disease_R_plants"/>
</dbReference>
<dbReference type="InterPro" id="IPR055414">
    <property type="entry name" value="LRR_R13L4/SHOC2-like"/>
</dbReference>
<organism evidence="8 9">
    <name type="scientific">Tripterygium wilfordii</name>
    <name type="common">Thunder God vine</name>
    <dbReference type="NCBI Taxonomy" id="458696"/>
    <lineage>
        <taxon>Eukaryota</taxon>
        <taxon>Viridiplantae</taxon>
        <taxon>Streptophyta</taxon>
        <taxon>Embryophyta</taxon>
        <taxon>Tracheophyta</taxon>
        <taxon>Spermatophyta</taxon>
        <taxon>Magnoliopsida</taxon>
        <taxon>eudicotyledons</taxon>
        <taxon>Gunneridae</taxon>
        <taxon>Pentapetalae</taxon>
        <taxon>rosids</taxon>
        <taxon>fabids</taxon>
        <taxon>Celastrales</taxon>
        <taxon>Celastraceae</taxon>
        <taxon>Tripterygium</taxon>
    </lineage>
</organism>
<protein>
    <submittedName>
        <fullName evidence="8">Disease resistance protein RPM1-like</fullName>
    </submittedName>
</protein>
<dbReference type="PRINTS" id="PR00364">
    <property type="entry name" value="DISEASERSIST"/>
</dbReference>
<dbReference type="Gene3D" id="1.10.8.430">
    <property type="entry name" value="Helical domain of apoptotic protease-activating factors"/>
    <property type="match status" value="1"/>
</dbReference>
<dbReference type="FunFam" id="1.10.8.430:FF:000003">
    <property type="entry name" value="Probable disease resistance protein At5g66910"/>
    <property type="match status" value="1"/>
</dbReference>
<dbReference type="AlphaFoldDB" id="A0A7J7CXL1"/>
<name>A0A7J7CXL1_TRIWF</name>
<dbReference type="InterPro" id="IPR027417">
    <property type="entry name" value="P-loop_NTPase"/>
</dbReference>
<evidence type="ECO:0000259" key="5">
    <source>
        <dbReference type="Pfam" id="PF18052"/>
    </source>
</evidence>
<sequence>MATLPMDFVLSKLASVIESEASLLGSVNHELHEIKRELEFMRSFLVDADKKSVHFTEGEKAWVYSVRDIAYDVEDIIDEMTYYYNREQSADGTLARFLPKIFRLPMNLWVRHHIGTKLHRVNGMIKAISERSQRYGVHRIEATKSDGEQNWVHDYGKASLFFNGEECVGIEDHRESLIHWLMDDEPHRTVISIVGMGGSGKTTLVTQAYNSPVVKRHFDCCAWASVSQNYVIEELLKCMIKEFFQATREIIHVDLTTMDYRELAELLVNFLKPLRYVIVLDDVWNVNLWTEINFLLPEGKRRSRILLTTRNEDVALTPFGVRSHIHFVQPLGMDDAWDLFCVKAFSRNPSGSCPPELQALAKKIVKKCEGLPLAIVALGGVMASKKTEIEWRKVYDSLNWELSNNPRLQVVKSVLLLSFIDLPLQLKQCFLYCSILPEDYVIPRKRLIRLWMAEGFVEEIRGLTPEEVAESYLMDLAHRSMLQVIKNSSGRLKACKMHDLIRELAISISEREKFSLIWKGEDLGGHVGARRLSVQSLERKLESWTGISQLRSFFAFVTDHLSSPTLYSLPSGFRLLRVLDLEFVPIKRLPKEIGSLFNLRYLDLMGTHIEKLPKSIEKLYNLQTLNLYQTKVRVLPSGIVKLQNLRYLIASYYNLELVDEFNYVSWTRVAPGITNLRSLQVLNFVEVNCTAMKHVHNLRQLTCLGMMKAQDVDEMDMCAAIENMKLLCHLTITASGEEEVLRTDALSSPPPRLQRLNLVGKLDKFPNWISSLQSLTALYLSWSRLVEDPLPYIQLLPKLRRLTLVNAYIGKHLCFAAGFLTLKSLILRNLPHLEQIIIEKGAMPSAQNLWLCQCTRLKMLPQGVEYLTNLDQVYLSNVSQELVDSIGRQNSTSNLKTKIHHYYQTSSGWLYESLS</sequence>
<feature type="domain" description="Disease resistance R13L4/SHOC-2-like LRR" evidence="7">
    <location>
        <begin position="549"/>
        <end position="876"/>
    </location>
</feature>
<dbReference type="SUPFAM" id="SSF52540">
    <property type="entry name" value="P-loop containing nucleoside triphosphate hydrolases"/>
    <property type="match status" value="1"/>
</dbReference>
<keyword evidence="9" id="KW-1185">Reference proteome</keyword>
<dbReference type="PANTHER" id="PTHR23155:SF1205">
    <property type="entry name" value="DISEASE RESISTANCE PROTEIN RPM1"/>
    <property type="match status" value="1"/>
</dbReference>
<dbReference type="InParanoid" id="A0A7J7CXL1"/>
<feature type="domain" description="Disease resistance N-terminal" evidence="5">
    <location>
        <begin position="6"/>
        <end position="92"/>
    </location>
</feature>
<dbReference type="FunFam" id="1.10.10.10:FF:000322">
    <property type="entry name" value="Probable disease resistance protein At1g63360"/>
    <property type="match status" value="1"/>
</dbReference>
<evidence type="ECO:0000313" key="8">
    <source>
        <dbReference type="EMBL" id="KAF5738842.1"/>
    </source>
</evidence>
<evidence type="ECO:0000256" key="3">
    <source>
        <dbReference type="ARBA" id="ARBA00022821"/>
    </source>
</evidence>
<dbReference type="GO" id="GO:0043531">
    <property type="term" value="F:ADP binding"/>
    <property type="evidence" value="ECO:0007669"/>
    <property type="project" value="InterPro"/>
</dbReference>
<dbReference type="InterPro" id="IPR002182">
    <property type="entry name" value="NB-ARC"/>
</dbReference>
<evidence type="ECO:0000259" key="7">
    <source>
        <dbReference type="Pfam" id="PF23598"/>
    </source>
</evidence>
<dbReference type="EMBL" id="JAAARO010000012">
    <property type="protein sequence ID" value="KAF5738842.1"/>
    <property type="molecule type" value="Genomic_DNA"/>
</dbReference>
<evidence type="ECO:0000256" key="1">
    <source>
        <dbReference type="ARBA" id="ARBA00022737"/>
    </source>
</evidence>
<dbReference type="Gene3D" id="3.40.50.300">
    <property type="entry name" value="P-loop containing nucleotide triphosphate hydrolases"/>
    <property type="match status" value="1"/>
</dbReference>
<dbReference type="Pfam" id="PF00931">
    <property type="entry name" value="NB-ARC"/>
    <property type="match status" value="1"/>
</dbReference>
<dbReference type="CDD" id="cd14798">
    <property type="entry name" value="RX-CC_like"/>
    <property type="match status" value="1"/>
</dbReference>
<comment type="caution">
    <text evidence="8">The sequence shown here is derived from an EMBL/GenBank/DDBJ whole genome shotgun (WGS) entry which is preliminary data.</text>
</comment>
<dbReference type="Gene3D" id="3.80.10.10">
    <property type="entry name" value="Ribonuclease Inhibitor"/>
    <property type="match status" value="1"/>
</dbReference>
<dbReference type="InterPro" id="IPR032675">
    <property type="entry name" value="LRR_dom_sf"/>
</dbReference>
<dbReference type="SUPFAM" id="SSF52058">
    <property type="entry name" value="L domain-like"/>
    <property type="match status" value="1"/>
</dbReference>
<evidence type="ECO:0000259" key="6">
    <source>
        <dbReference type="Pfam" id="PF23559"/>
    </source>
</evidence>
<keyword evidence="1" id="KW-0677">Repeat</keyword>
<dbReference type="Pfam" id="PF23598">
    <property type="entry name" value="LRR_14"/>
    <property type="match status" value="1"/>
</dbReference>
<dbReference type="InterPro" id="IPR036388">
    <property type="entry name" value="WH-like_DNA-bd_sf"/>
</dbReference>
<dbReference type="Pfam" id="PF23559">
    <property type="entry name" value="WHD_DRP"/>
    <property type="match status" value="1"/>
</dbReference>
<proteinExistence type="predicted"/>
<dbReference type="GO" id="GO:0098542">
    <property type="term" value="P:defense response to other organism"/>
    <property type="evidence" value="ECO:0007669"/>
    <property type="project" value="TreeGrafter"/>
</dbReference>
<gene>
    <name evidence="8" type="ORF">HS088_TW12G00035</name>
</gene>
<dbReference type="FunFam" id="3.40.50.300:FF:001091">
    <property type="entry name" value="Probable disease resistance protein At1g61300"/>
    <property type="match status" value="1"/>
</dbReference>
<dbReference type="InterPro" id="IPR041118">
    <property type="entry name" value="Rx_N"/>
</dbReference>
<dbReference type="Pfam" id="PF18052">
    <property type="entry name" value="Rx_N"/>
    <property type="match status" value="1"/>
</dbReference>
<keyword evidence="2" id="KW-0547">Nucleotide-binding</keyword>
<feature type="domain" description="Disease resistance protein winged helix" evidence="6">
    <location>
        <begin position="435"/>
        <end position="505"/>
    </location>
</feature>
<evidence type="ECO:0000313" key="9">
    <source>
        <dbReference type="Proteomes" id="UP000593562"/>
    </source>
</evidence>
<reference evidence="8 9" key="1">
    <citation type="journal article" date="2020" name="Nat. Commun.">
        <title>Genome of Tripterygium wilfordii and identification of cytochrome P450 involved in triptolide biosynthesis.</title>
        <authorList>
            <person name="Tu L."/>
            <person name="Su P."/>
            <person name="Zhang Z."/>
            <person name="Gao L."/>
            <person name="Wang J."/>
            <person name="Hu T."/>
            <person name="Zhou J."/>
            <person name="Zhang Y."/>
            <person name="Zhao Y."/>
            <person name="Liu Y."/>
            <person name="Song Y."/>
            <person name="Tong Y."/>
            <person name="Lu Y."/>
            <person name="Yang J."/>
            <person name="Xu C."/>
            <person name="Jia M."/>
            <person name="Peters R.J."/>
            <person name="Huang L."/>
            <person name="Gao W."/>
        </authorList>
    </citation>
    <scope>NUCLEOTIDE SEQUENCE [LARGE SCALE GENOMIC DNA]</scope>
    <source>
        <strain evidence="9">cv. XIE 37</strain>
        <tissue evidence="8">Leaf</tissue>
    </source>
</reference>
<evidence type="ECO:0000256" key="2">
    <source>
        <dbReference type="ARBA" id="ARBA00022741"/>
    </source>
</evidence>
<dbReference type="PANTHER" id="PTHR23155">
    <property type="entry name" value="DISEASE RESISTANCE PROTEIN RP"/>
    <property type="match status" value="1"/>
</dbReference>
<keyword evidence="3" id="KW-0611">Plant defense</keyword>
<feature type="domain" description="NB-ARC" evidence="4">
    <location>
        <begin position="171"/>
        <end position="348"/>
    </location>
</feature>
<dbReference type="Gene3D" id="1.20.5.4130">
    <property type="match status" value="1"/>
</dbReference>
<dbReference type="Gene3D" id="1.10.10.10">
    <property type="entry name" value="Winged helix-like DNA-binding domain superfamily/Winged helix DNA-binding domain"/>
    <property type="match status" value="1"/>
</dbReference>
<dbReference type="Proteomes" id="UP000593562">
    <property type="component" value="Unassembled WGS sequence"/>
</dbReference>
<dbReference type="InterPro" id="IPR058922">
    <property type="entry name" value="WHD_DRP"/>
</dbReference>
<accession>A0A7J7CXL1</accession>
<dbReference type="InterPro" id="IPR042197">
    <property type="entry name" value="Apaf_helical"/>
</dbReference>